<keyword evidence="4 7" id="KW-0548">Nucleotidyltransferase</keyword>
<dbReference type="HAMAP" id="MF_01321">
    <property type="entry name" value="RNApol_bact_RpoB"/>
    <property type="match status" value="1"/>
</dbReference>
<dbReference type="InterPro" id="IPR015712">
    <property type="entry name" value="DNA-dir_RNA_pol_su2"/>
</dbReference>
<dbReference type="PROSITE" id="PS01166">
    <property type="entry name" value="RNA_POL_BETA"/>
    <property type="match status" value="1"/>
</dbReference>
<dbReference type="Pfam" id="PF04560">
    <property type="entry name" value="RNA_pol_Rpb2_7"/>
    <property type="match status" value="1"/>
</dbReference>
<dbReference type="EMBL" id="OK136185">
    <property type="protein sequence ID" value="UXD06353.1"/>
    <property type="molecule type" value="Genomic_DNA"/>
</dbReference>
<evidence type="ECO:0000256" key="1">
    <source>
        <dbReference type="ARBA" id="ARBA00006835"/>
    </source>
</evidence>
<organism evidence="14">
    <name type="scientific">Eutreptiella sp. CCMP389</name>
    <dbReference type="NCBI Taxonomy" id="96781"/>
    <lineage>
        <taxon>Eukaryota</taxon>
        <taxon>Discoba</taxon>
        <taxon>Euglenozoa</taxon>
        <taxon>Euglenida</taxon>
        <taxon>Spirocuta</taxon>
        <taxon>Euglenophyceae</taxon>
        <taxon>Eutreptiales</taxon>
        <taxon>Eutreptiaceae</taxon>
        <taxon>Eutreptiella</taxon>
    </lineage>
</organism>
<evidence type="ECO:0000259" key="12">
    <source>
        <dbReference type="Pfam" id="PF04561"/>
    </source>
</evidence>
<comment type="subunit">
    <text evidence="7 9">In plastids the minimal PEP RNA polymerase catalytic core is composed of four subunits: alpha, beta, beta', and beta''. When a (nuclear-encoded) sigma factor is associated with the core the holoenzyme is formed, which can initiate transcription.</text>
</comment>
<proteinExistence type="inferred from homology"/>
<dbReference type="Gene3D" id="2.40.50.100">
    <property type="match status" value="1"/>
</dbReference>
<comment type="catalytic activity">
    <reaction evidence="6 7 9">
        <text>RNA(n) + a ribonucleoside 5'-triphosphate = RNA(n+1) + diphosphate</text>
        <dbReference type="Rhea" id="RHEA:21248"/>
        <dbReference type="Rhea" id="RHEA-COMP:14527"/>
        <dbReference type="Rhea" id="RHEA-COMP:17342"/>
        <dbReference type="ChEBI" id="CHEBI:33019"/>
        <dbReference type="ChEBI" id="CHEBI:61557"/>
        <dbReference type="ChEBI" id="CHEBI:140395"/>
        <dbReference type="EC" id="2.7.7.6"/>
    </reaction>
</comment>
<dbReference type="Gene3D" id="3.90.1110.10">
    <property type="entry name" value="RNA polymerase Rpb2, domain 2"/>
    <property type="match status" value="1"/>
</dbReference>
<comment type="function">
    <text evidence="7 9">DNA-dependent RNA polymerase catalyzes the transcription of DNA into RNA using the four ribonucleoside triphosphates as substrates.</text>
</comment>
<evidence type="ECO:0000256" key="3">
    <source>
        <dbReference type="ARBA" id="ARBA00022679"/>
    </source>
</evidence>
<dbReference type="Gene3D" id="3.90.1800.10">
    <property type="entry name" value="RNA polymerase alpha subunit dimerisation domain"/>
    <property type="match status" value="1"/>
</dbReference>
<dbReference type="GO" id="GO:0003899">
    <property type="term" value="F:DNA-directed RNA polymerase activity"/>
    <property type="evidence" value="ECO:0007669"/>
    <property type="project" value="UniProtKB-UniRule"/>
</dbReference>
<dbReference type="InterPro" id="IPR007120">
    <property type="entry name" value="DNA-dir_RNAP_su2_dom"/>
</dbReference>
<accession>A0A977K849</accession>
<dbReference type="AlphaFoldDB" id="A0A977K849"/>
<dbReference type="InterPro" id="IPR007641">
    <property type="entry name" value="RNA_pol_Rpb2_7"/>
</dbReference>
<dbReference type="InterPro" id="IPR037033">
    <property type="entry name" value="DNA-dir_RNAP_su2_hyb_sf"/>
</dbReference>
<protein>
    <recommendedName>
        <fullName evidence="7">DNA-directed RNA polymerase subunit beta</fullName>
        <ecNumber evidence="7">2.7.7.6</ecNumber>
    </recommendedName>
    <alternativeName>
        <fullName evidence="7">PEP</fullName>
    </alternativeName>
    <alternativeName>
        <fullName evidence="7">Plastid-encoded RNA polymerase subunit beta</fullName>
        <shortName evidence="7">RNA polymerase subunit beta</shortName>
    </alternativeName>
</protein>
<dbReference type="CDD" id="cd00653">
    <property type="entry name" value="RNA_pol_B_RPB2"/>
    <property type="match status" value="1"/>
</dbReference>
<dbReference type="EC" id="2.7.7.6" evidence="7"/>
<dbReference type="SUPFAM" id="SSF64484">
    <property type="entry name" value="beta and beta-prime subunits of DNA dependent RNA-polymerase"/>
    <property type="match status" value="1"/>
</dbReference>
<geneLocation type="chloroplast" evidence="14"/>
<sequence>MKKAFVDLYTQVESFVTFLLEGFREELEEIRILECGNFTVRFYLDGIRFKRPRFSSYECRLNSETYASSVFVPVQVIYKKRFKSNIQNLCFAKVPLATDSGNFIIFGIAKVIINQIVKSPGIYFRRELGFCSATIVPSSGSYLTIEKRNDFFWVVLNKSKIPIFVFLQAIGLTQKKIFFSVQDPKFLAKSLVWGNPFSTLQALNDLRVRLHFKDVQQAKDFLSSFFFKNNVYNLGKVGRMHLNSRLKISDSCKDLLLRPEDILAALNFLMFLNPDLGSFNDFDSFENKRIRSCGELIRSEIRSRIFLVKGRVEKTLHFLERNLVSRNSGVVLEEVFCKGVDFLVKALTLNKYLHYFFSLNSSSQFMDEVNPLSEITHKRKVCPAGHLGNASTRAGLGLREIHPTQYGRICPIETPEGLNAGLVGSLALYARVNNLGFVEIPFYQLKSKNLKNGWGFFYLTSKQEEEISSKVLASFLLSVNEVYFRGVSPIQAISLATSLIPFLEHNDANRVLMGSNMQRQAVPLVTSYKPIVGTGLESIIAYSGGSMLLSRESGFIEEVNSKRIVLNTWPGLNPIKVLDKKSYWEIFSKNLKFYSLIKETVLHSYLFSRRKIFKSLSSNFIKNKTKIEKKSKKIFIPFLKEDRKVYNLKSFQRSNQSTLINHFPVVQKKEWIFRGELLADGSATKNGELALGANILVAYMSWEGYNFEDAIVISESLIRKNIFTSIHIEKFVTKLGQTPFGIEIVTRNLRNVDVTNLDQHGVIVPGSWVKGGDILVGKLTPMGGKFNQTPEGKLLCAIFSQSLKNNLSSNLKRSFLKVPFGVEGRILDVQIFDKVRIEVFLAQKKRVQVGDKISGRHGNKGIISKVLPDQDMPYTQDGSFVDIILNPLGVPSRMNVGQLLECLLGLAGMYLKENYRIVPFDEIFGFEISRKFVYHKLLEAKEKTRNSWIFQPSNPGKSLLFDGRSGEVFLQPITVGFSYILKLNHLVDNKIQARSVGSYAVATEQPLSGRSRNGGQRLGEMEVWALEGFGAAYNLKELLTIKSDDIKGRDFAYEVMIDGKNCLHYGMPESFKVLIRELQALCLDLGLFELHVG</sequence>
<keyword evidence="3 7" id="KW-0808">Transferase</keyword>
<evidence type="ECO:0000256" key="9">
    <source>
        <dbReference type="RuleBase" id="RU363031"/>
    </source>
</evidence>
<comment type="similarity">
    <text evidence="1 7 8">Belongs to the RNA polymerase beta chain family.</text>
</comment>
<dbReference type="GO" id="GO:0000428">
    <property type="term" value="C:DNA-directed RNA polymerase complex"/>
    <property type="evidence" value="ECO:0007669"/>
    <property type="project" value="UniProtKB-KW"/>
</dbReference>
<evidence type="ECO:0000256" key="2">
    <source>
        <dbReference type="ARBA" id="ARBA00022478"/>
    </source>
</evidence>
<dbReference type="Pfam" id="PF04561">
    <property type="entry name" value="RNA_pol_Rpb2_2"/>
    <property type="match status" value="1"/>
</dbReference>
<dbReference type="Gene3D" id="2.40.270.10">
    <property type="entry name" value="DNA-directed RNA polymerase, subunit 2, domain 6"/>
    <property type="match status" value="2"/>
</dbReference>
<reference evidence="14" key="1">
    <citation type="submission" date="2021-09" db="EMBL/GenBank/DDBJ databases">
        <authorList>
            <person name="Maciszewski K."/>
            <person name="Dabbagh N."/>
            <person name="Preisfeld A."/>
            <person name="Karnkowska A."/>
        </authorList>
    </citation>
    <scope>NUCLEOTIDE SEQUENCE</scope>
</reference>
<evidence type="ECO:0000256" key="8">
    <source>
        <dbReference type="RuleBase" id="RU000434"/>
    </source>
</evidence>
<dbReference type="Gene3D" id="3.90.1100.10">
    <property type="match status" value="1"/>
</dbReference>
<name>A0A977K849_9EUGL</name>
<dbReference type="Pfam" id="PF00562">
    <property type="entry name" value="RNA_pol_Rpb2_6"/>
    <property type="match status" value="1"/>
</dbReference>
<dbReference type="GO" id="GO:0032549">
    <property type="term" value="F:ribonucleoside binding"/>
    <property type="evidence" value="ECO:0007669"/>
    <property type="project" value="InterPro"/>
</dbReference>
<dbReference type="InterPro" id="IPR007642">
    <property type="entry name" value="RNA_pol_Rpb2_2"/>
</dbReference>
<keyword evidence="2 7" id="KW-0240">DNA-directed RNA polymerase</keyword>
<dbReference type="Pfam" id="PF04565">
    <property type="entry name" value="RNA_pol_Rpb2_3"/>
    <property type="match status" value="1"/>
</dbReference>
<evidence type="ECO:0000259" key="11">
    <source>
        <dbReference type="Pfam" id="PF04560"/>
    </source>
</evidence>
<dbReference type="InterPro" id="IPR037034">
    <property type="entry name" value="RNA_pol_Rpb2_2_sf"/>
</dbReference>
<keyword evidence="14" id="KW-0150">Chloroplast</keyword>
<dbReference type="GO" id="GO:0009507">
    <property type="term" value="C:chloroplast"/>
    <property type="evidence" value="ECO:0007669"/>
    <property type="project" value="UniProtKB-SubCell"/>
</dbReference>
<gene>
    <name evidence="7" type="primary">rpoB</name>
</gene>
<evidence type="ECO:0000256" key="6">
    <source>
        <dbReference type="ARBA" id="ARBA00048552"/>
    </source>
</evidence>
<feature type="domain" description="RNA polymerase Rpb2" evidence="12">
    <location>
        <begin position="129"/>
        <end position="291"/>
    </location>
</feature>
<dbReference type="PANTHER" id="PTHR20856">
    <property type="entry name" value="DNA-DIRECTED RNA POLYMERASE I SUBUNIT 2"/>
    <property type="match status" value="1"/>
</dbReference>
<evidence type="ECO:0000256" key="5">
    <source>
        <dbReference type="ARBA" id="ARBA00023163"/>
    </source>
</evidence>
<dbReference type="InterPro" id="IPR007645">
    <property type="entry name" value="RNA_pol_Rpb2_3"/>
</dbReference>
<dbReference type="InterPro" id="IPR007121">
    <property type="entry name" value="RNA_pol_bsu_CS"/>
</dbReference>
<evidence type="ECO:0000259" key="10">
    <source>
        <dbReference type="Pfam" id="PF00562"/>
    </source>
</evidence>
<dbReference type="GO" id="GO:0003677">
    <property type="term" value="F:DNA binding"/>
    <property type="evidence" value="ECO:0007669"/>
    <property type="project" value="UniProtKB-UniRule"/>
</dbReference>
<reference evidence="14" key="2">
    <citation type="journal article" date="2022" name="Mol. Phylogenet. Evol.">
        <title>Maturyoshka: A maturase inside a maturase, and other peculiarities of the novel chloroplast genomes of marine euglenophytes.</title>
        <authorList>
            <person name="Maciszewski K."/>
            <person name="Dabbagh N."/>
            <person name="Preisfeld A."/>
            <person name="Karnkowska A."/>
        </authorList>
    </citation>
    <scope>NUCLEOTIDE SEQUENCE</scope>
</reference>
<evidence type="ECO:0000313" key="14">
    <source>
        <dbReference type="EMBL" id="UXD06353.1"/>
    </source>
</evidence>
<feature type="domain" description="DNA-directed RNA polymerase subunit 2 hybrid-binding" evidence="10">
    <location>
        <begin position="630"/>
        <end position="1012"/>
    </location>
</feature>
<evidence type="ECO:0000256" key="7">
    <source>
        <dbReference type="HAMAP-Rule" id="MF_01321"/>
    </source>
</evidence>
<keyword evidence="14" id="KW-0934">Plastid</keyword>
<feature type="domain" description="RNA polymerase Rpb2" evidence="13">
    <location>
        <begin position="364"/>
        <end position="432"/>
    </location>
</feature>
<dbReference type="GO" id="GO:0006351">
    <property type="term" value="P:DNA-templated transcription"/>
    <property type="evidence" value="ECO:0007669"/>
    <property type="project" value="UniProtKB-UniRule"/>
</dbReference>
<evidence type="ECO:0000259" key="13">
    <source>
        <dbReference type="Pfam" id="PF04565"/>
    </source>
</evidence>
<comment type="subcellular location">
    <subcellularLocation>
        <location evidence="7">Plastid</location>
        <location evidence="7">Chloroplast</location>
    </subcellularLocation>
</comment>
<dbReference type="InterPro" id="IPR010243">
    <property type="entry name" value="RNA_pol_bsu_bac"/>
</dbReference>
<feature type="domain" description="RNA polymerase Rpb2" evidence="11">
    <location>
        <begin position="1014"/>
        <end position="1087"/>
    </location>
</feature>
<keyword evidence="5 7" id="KW-0804">Transcription</keyword>
<evidence type="ECO:0000256" key="4">
    <source>
        <dbReference type="ARBA" id="ARBA00022695"/>
    </source>
</evidence>